<dbReference type="EMBL" id="VMNF01000014">
    <property type="protein sequence ID" value="TXB97364.1"/>
    <property type="molecule type" value="Genomic_DNA"/>
</dbReference>
<sequence length="70" mass="8029">MKMSRQRYSDILNELDKLLPYKLITNNIGRPVSMIQREQLSRNFSGFLTAINCIRQLAIVKNDSSAPSET</sequence>
<comment type="caution">
    <text evidence="1">The sequence shown here is derived from an EMBL/GenBank/DDBJ whole genome shotgun (WGS) entry which is preliminary data.</text>
</comment>
<dbReference type="Proteomes" id="UP000321331">
    <property type="component" value="Unassembled WGS sequence"/>
</dbReference>
<evidence type="ECO:0000313" key="1">
    <source>
        <dbReference type="EMBL" id="TXB97364.1"/>
    </source>
</evidence>
<organism evidence="1 2">
    <name type="scientific">Fusarium oxysporum f. sp. cubense</name>
    <dbReference type="NCBI Taxonomy" id="61366"/>
    <lineage>
        <taxon>Eukaryota</taxon>
        <taxon>Fungi</taxon>
        <taxon>Dikarya</taxon>
        <taxon>Ascomycota</taxon>
        <taxon>Pezizomycotina</taxon>
        <taxon>Sordariomycetes</taxon>
        <taxon>Hypocreomycetidae</taxon>
        <taxon>Hypocreales</taxon>
        <taxon>Nectriaceae</taxon>
        <taxon>Fusarium</taxon>
        <taxon>Fusarium oxysporum species complex</taxon>
    </lineage>
</organism>
<accession>A0A5C6SEY6</accession>
<name>A0A5C6SEY6_FUSOC</name>
<evidence type="ECO:0000313" key="2">
    <source>
        <dbReference type="Proteomes" id="UP000321331"/>
    </source>
</evidence>
<reference evidence="1 2" key="1">
    <citation type="submission" date="2019-07" db="EMBL/GenBank/DDBJ databases">
        <title>The First High-Quality Draft Genome Sequence of the Causal Agent of the Current Panama Disease Epidemic.</title>
        <authorList>
            <person name="Warmington R.J."/>
            <person name="Kay W."/>
            <person name="Jeffries A."/>
            <person name="Bebber D."/>
            <person name="Moore K."/>
            <person name="Studholme D.J."/>
        </authorList>
    </citation>
    <scope>NUCLEOTIDE SEQUENCE [LARGE SCALE GENOMIC DNA]</scope>
    <source>
        <strain evidence="1 2">TR4</strain>
    </source>
</reference>
<proteinExistence type="predicted"/>
<protein>
    <submittedName>
        <fullName evidence="1">Uncharacterized protein</fullName>
    </submittedName>
</protein>
<gene>
    <name evidence="1" type="ORF">FocTR4_00011389</name>
</gene>
<dbReference type="AlphaFoldDB" id="A0A5C6SEY6"/>